<protein>
    <submittedName>
        <fullName evidence="1">Uncharacterized protein</fullName>
    </submittedName>
</protein>
<evidence type="ECO:0000313" key="1">
    <source>
        <dbReference type="EnsemblMetazoa" id="GPPI002867-PA"/>
    </source>
</evidence>
<reference evidence="2" key="1">
    <citation type="submission" date="2015-01" db="EMBL/GenBank/DDBJ databases">
        <authorList>
            <person name="Aksoy S."/>
            <person name="Warren W."/>
            <person name="Wilson R.K."/>
        </authorList>
    </citation>
    <scope>NUCLEOTIDE SEQUENCE [LARGE SCALE GENOMIC DNA]</scope>
    <source>
        <strain evidence="2">IAEA</strain>
    </source>
</reference>
<dbReference type="AlphaFoldDB" id="A0A1B0ANE5"/>
<dbReference type="EnsemblMetazoa" id="GPPI002867-RA">
    <property type="protein sequence ID" value="GPPI002867-PA"/>
    <property type="gene ID" value="GPPI002867"/>
</dbReference>
<keyword evidence="2" id="KW-1185">Reference proteome</keyword>
<accession>A0A1B0ANE5</accession>
<name>A0A1B0ANE5_9MUSC</name>
<reference evidence="1" key="2">
    <citation type="submission" date="2020-05" db="UniProtKB">
        <authorList>
            <consortium name="EnsemblMetazoa"/>
        </authorList>
    </citation>
    <scope>IDENTIFICATION</scope>
    <source>
        <strain evidence="1">IAEA</strain>
    </source>
</reference>
<proteinExistence type="predicted"/>
<sequence>MLANQLEDAFFANKQMPSFLNYKDFGSEEKRNVGVNNGGLGHRNVPAIPIVRKTELNRGKHLSELDRLDSDTSVTITCPPPFRTFDYHHDPHHRHRHMHHKHETSGISISVKPLIMTSVCYHK</sequence>
<organism evidence="1 2">
    <name type="scientific">Glossina palpalis gambiensis</name>
    <dbReference type="NCBI Taxonomy" id="67801"/>
    <lineage>
        <taxon>Eukaryota</taxon>
        <taxon>Metazoa</taxon>
        <taxon>Ecdysozoa</taxon>
        <taxon>Arthropoda</taxon>
        <taxon>Hexapoda</taxon>
        <taxon>Insecta</taxon>
        <taxon>Pterygota</taxon>
        <taxon>Neoptera</taxon>
        <taxon>Endopterygota</taxon>
        <taxon>Diptera</taxon>
        <taxon>Brachycera</taxon>
        <taxon>Muscomorpha</taxon>
        <taxon>Hippoboscoidea</taxon>
        <taxon>Glossinidae</taxon>
        <taxon>Glossina</taxon>
    </lineage>
</organism>
<dbReference type="VEuPathDB" id="VectorBase:GPPI002867"/>
<evidence type="ECO:0000313" key="2">
    <source>
        <dbReference type="Proteomes" id="UP000092460"/>
    </source>
</evidence>
<dbReference type="EMBL" id="JXJN01000802">
    <property type="status" value="NOT_ANNOTATED_CDS"/>
    <property type="molecule type" value="Genomic_DNA"/>
</dbReference>
<dbReference type="Proteomes" id="UP000092460">
    <property type="component" value="Unassembled WGS sequence"/>
</dbReference>